<proteinExistence type="predicted"/>
<dbReference type="Pfam" id="PF12796">
    <property type="entry name" value="Ank_2"/>
    <property type="match status" value="5"/>
</dbReference>
<dbReference type="InterPro" id="IPR011009">
    <property type="entry name" value="Kinase-like_dom_sf"/>
</dbReference>
<evidence type="ECO:0000256" key="3">
    <source>
        <dbReference type="SAM" id="MobiDB-lite"/>
    </source>
</evidence>
<evidence type="ECO:0000256" key="1">
    <source>
        <dbReference type="ARBA" id="ARBA00022737"/>
    </source>
</evidence>
<feature type="compositionally biased region" description="Basic and acidic residues" evidence="3">
    <location>
        <begin position="997"/>
        <end position="1007"/>
    </location>
</feature>
<dbReference type="GO" id="GO:0005524">
    <property type="term" value="F:ATP binding"/>
    <property type="evidence" value="ECO:0007669"/>
    <property type="project" value="UniProtKB-UniRule"/>
</dbReference>
<dbReference type="InterPro" id="IPR017441">
    <property type="entry name" value="Protein_kinase_ATP_BS"/>
</dbReference>
<dbReference type="InterPro" id="IPR002110">
    <property type="entry name" value="Ankyrin_rpt"/>
</dbReference>
<keyword evidence="1" id="KW-0677">Repeat</keyword>
<dbReference type="Pfam" id="PF13637">
    <property type="entry name" value="Ank_4"/>
    <property type="match status" value="1"/>
</dbReference>
<evidence type="ECO:0000256" key="2">
    <source>
        <dbReference type="ARBA" id="ARBA00023043"/>
    </source>
</evidence>
<dbReference type="SUPFAM" id="SSF48403">
    <property type="entry name" value="Ankyrin repeat"/>
    <property type="match status" value="2"/>
</dbReference>
<dbReference type="PROSITE" id="PS50088">
    <property type="entry name" value="ANK_REPEAT"/>
    <property type="match status" value="11"/>
</dbReference>
<dbReference type="InterPro" id="IPR036770">
    <property type="entry name" value="Ankyrin_rpt-contain_sf"/>
</dbReference>
<dbReference type="SMART" id="SM00248">
    <property type="entry name" value="ANK"/>
    <property type="match status" value="22"/>
</dbReference>
<dbReference type="PROSITE" id="PS50011">
    <property type="entry name" value="PROTEIN_KINASE_DOM"/>
    <property type="match status" value="1"/>
</dbReference>
<name>A0A7R8ZMZ3_9CRUS</name>
<feature type="region of interest" description="Disordered" evidence="3">
    <location>
        <begin position="965"/>
        <end position="1007"/>
    </location>
</feature>
<organism evidence="4">
    <name type="scientific">Cyprideis torosa</name>
    <dbReference type="NCBI Taxonomy" id="163714"/>
    <lineage>
        <taxon>Eukaryota</taxon>
        <taxon>Metazoa</taxon>
        <taxon>Ecdysozoa</taxon>
        <taxon>Arthropoda</taxon>
        <taxon>Crustacea</taxon>
        <taxon>Oligostraca</taxon>
        <taxon>Ostracoda</taxon>
        <taxon>Podocopa</taxon>
        <taxon>Podocopida</taxon>
        <taxon>Cytherocopina</taxon>
        <taxon>Cytheroidea</taxon>
        <taxon>Cytherideidae</taxon>
        <taxon>Cyprideis</taxon>
    </lineage>
</organism>
<dbReference type="InterPro" id="IPR000719">
    <property type="entry name" value="Prot_kinase_dom"/>
</dbReference>
<dbReference type="Pfam" id="PF00023">
    <property type="entry name" value="Ank"/>
    <property type="match status" value="3"/>
</dbReference>
<dbReference type="SUPFAM" id="SSF56112">
    <property type="entry name" value="Protein kinase-like (PK-like)"/>
    <property type="match status" value="1"/>
</dbReference>
<dbReference type="PRINTS" id="PR01415">
    <property type="entry name" value="ANKYRIN"/>
</dbReference>
<protein>
    <submittedName>
        <fullName evidence="4">Uncharacterized protein</fullName>
    </submittedName>
</protein>
<reference evidence="4" key="1">
    <citation type="submission" date="2020-11" db="EMBL/GenBank/DDBJ databases">
        <authorList>
            <person name="Tran Van P."/>
        </authorList>
    </citation>
    <scope>NUCLEOTIDE SEQUENCE</scope>
</reference>
<dbReference type="Gene3D" id="3.30.200.20">
    <property type="entry name" value="Phosphorylase Kinase, domain 1"/>
    <property type="match status" value="1"/>
</dbReference>
<evidence type="ECO:0000313" key="4">
    <source>
        <dbReference type="EMBL" id="CAD7229826.1"/>
    </source>
</evidence>
<sequence length="1007" mass="110220">MNSRWALTGIDSLQGNRKVTFTRTEKDVVTFCRGRKVGGLKLIVVPQSLPVHWCTLLLVLLGDMFGLGRDLNDSDLPQVTLWRDFEEPVQLPTAEKDDLHFSLVMSNPPSPVPERNADNHENSASREEHGFEVVHVNRGPERACFETDLLRRPETHRITWLHVFSFLPGFHPVVKILLAHGADPNSVATWYHLTPLHIAATPETTRLLLEYEAEVNVKDRKLGCTPLLQATVNGRHSVVEVLLAHGADPNIANKDETSPLHHAKSAETAELLIAKGAEVDAKNEDNETPLFIATMENRPSVVEVLIAHGADPNINNKSKSTPLHQARSAGTAELLIQKGAEVNTKNTLGETPLYFATRNNRHSVVEVLLAHGADPNIANHNKESPLHHAQATETAKLLLEYKAKVDQRSLDKRTPLFQAIFNGAHSVVEVLLAHEADPNIIDSLGRSSLHWTASAETAELLIMKGAAVNPKDKFGETPLFVATQNDHHSIIEVLLAHGADPNITDSSETSPLHIVKSAEIAQLLIEKNADVNARDRNNETPLFIAAIKNRHPVIEALLAGGADPNIANIYKGYPLHMAKSAETAHLLIEKGADVNAKAEVGKTPLFIATDRDRHSVVEVLLAHGADPNIANKYQRTPLHEAKSAETAELLMQKGADVNAKDDDGGTPLFVASQRDRPSVSEVLLAHGADPNITDKTGRSPLSVATHEGHHSVAEVLLIHGADPNIIDYVWERSPLHHAQSAEITELLIEKKAEVNAKDKLGFSPLFIATGTGLHSVVKALLAHGADPNIANHYGTAPLHQARSAETVKLLVEKGANVDCIDVEGDTALHSCCERCREDAVKQLLIMGASSDIRNTKGHTACEVAIHLGFHHIAILFPNYLSLVLSSKESRFKQEFDIEGNLGKGTYGKVYKVKKRGTEELYAIKEVRKTGNLEEIGKTLREVRAVMELRRSPRIVECYQAWIEPRDDNEQEDDASSVGDKSTESGTSSSGGVIFQDTSREANQRVSV</sequence>
<feature type="region of interest" description="Disordered" evidence="3">
    <location>
        <begin position="107"/>
        <end position="127"/>
    </location>
</feature>
<dbReference type="PROSITE" id="PS50297">
    <property type="entry name" value="ANK_REP_REGION"/>
    <property type="match status" value="10"/>
</dbReference>
<keyword evidence="2" id="KW-0040">ANK repeat</keyword>
<dbReference type="PANTHER" id="PTHR24198">
    <property type="entry name" value="ANKYRIN REPEAT AND PROTEIN KINASE DOMAIN-CONTAINING PROTEIN"/>
    <property type="match status" value="1"/>
</dbReference>
<feature type="compositionally biased region" description="Basic and acidic residues" evidence="3">
    <location>
        <begin position="115"/>
        <end position="127"/>
    </location>
</feature>
<accession>A0A7R8ZMZ3</accession>
<dbReference type="AlphaFoldDB" id="A0A7R8ZMZ3"/>
<dbReference type="PROSITE" id="PS00107">
    <property type="entry name" value="PROTEIN_KINASE_ATP"/>
    <property type="match status" value="1"/>
</dbReference>
<gene>
    <name evidence="4" type="ORF">CTOB1V02_LOCUS7692</name>
</gene>
<dbReference type="PANTHER" id="PTHR24198:SF194">
    <property type="entry name" value="INVERSIN-A"/>
    <property type="match status" value="1"/>
</dbReference>
<dbReference type="Gene3D" id="1.25.40.20">
    <property type="entry name" value="Ankyrin repeat-containing domain"/>
    <property type="match status" value="8"/>
</dbReference>
<dbReference type="Pfam" id="PF00069">
    <property type="entry name" value="Pkinase"/>
    <property type="match status" value="1"/>
</dbReference>
<dbReference type="OrthoDB" id="6358812at2759"/>
<dbReference type="GO" id="GO:0004672">
    <property type="term" value="F:protein kinase activity"/>
    <property type="evidence" value="ECO:0007669"/>
    <property type="project" value="InterPro"/>
</dbReference>
<dbReference type="EMBL" id="OB662303">
    <property type="protein sequence ID" value="CAD7229826.1"/>
    <property type="molecule type" value="Genomic_DNA"/>
</dbReference>